<name>A0A8H4XQ84_9HYPO</name>
<dbReference type="Gene3D" id="3.40.710.10">
    <property type="entry name" value="DD-peptidase/beta-lactamase superfamily"/>
    <property type="match status" value="1"/>
</dbReference>
<dbReference type="SUPFAM" id="SSF56601">
    <property type="entry name" value="beta-lactamase/transpeptidase-like"/>
    <property type="match status" value="1"/>
</dbReference>
<reference evidence="2" key="1">
    <citation type="journal article" date="2020" name="BMC Genomics">
        <title>Correction to: Identification and distribution of gene clusters required for synthesis of sphingolipid metabolism inhibitors in diverse species of the filamentous fungus Fusarium.</title>
        <authorList>
            <person name="Kim H.S."/>
            <person name="Lohmar J.M."/>
            <person name="Busman M."/>
            <person name="Brown D.W."/>
            <person name="Naumann T.A."/>
            <person name="Divon H.H."/>
            <person name="Lysoe E."/>
            <person name="Uhlig S."/>
            <person name="Proctor R.H."/>
        </authorList>
    </citation>
    <scope>NUCLEOTIDE SEQUENCE</scope>
    <source>
        <strain evidence="2">NRRL 22465</strain>
    </source>
</reference>
<gene>
    <name evidence="2" type="ORF">FZEAL_536</name>
</gene>
<sequence length="138" mass="14934">MLSSPVKLLGGVENLTFSLGAFSIHDPDATTALQYHYTSPQIAKSAAGVSKVDADSVYRFASVSKMFTAYAGMVLLTDRQWNTPLAKIFPNLAKYEKQGLAQISQWENVTPLSFVSQLGGVAGNSPRSRQGDESVFSR</sequence>
<dbReference type="InterPro" id="IPR001466">
    <property type="entry name" value="Beta-lactam-related"/>
</dbReference>
<dbReference type="AlphaFoldDB" id="A0A8H4XQ84"/>
<keyword evidence="3" id="KW-1185">Reference proteome</keyword>
<dbReference type="OrthoDB" id="10250282at2759"/>
<dbReference type="InterPro" id="IPR012338">
    <property type="entry name" value="Beta-lactam/transpept-like"/>
</dbReference>
<dbReference type="Pfam" id="PF00144">
    <property type="entry name" value="Beta-lactamase"/>
    <property type="match status" value="1"/>
</dbReference>
<evidence type="ECO:0000313" key="3">
    <source>
        <dbReference type="Proteomes" id="UP000635477"/>
    </source>
</evidence>
<accession>A0A8H4XQ84</accession>
<comment type="caution">
    <text evidence="2">The sequence shown here is derived from an EMBL/GenBank/DDBJ whole genome shotgun (WGS) entry which is preliminary data.</text>
</comment>
<feature type="domain" description="Beta-lactamase-related" evidence="1">
    <location>
        <begin position="46"/>
        <end position="99"/>
    </location>
</feature>
<reference evidence="2" key="2">
    <citation type="submission" date="2020-05" db="EMBL/GenBank/DDBJ databases">
        <authorList>
            <person name="Kim H.-S."/>
            <person name="Proctor R.H."/>
            <person name="Brown D.W."/>
        </authorList>
    </citation>
    <scope>NUCLEOTIDE SEQUENCE</scope>
    <source>
        <strain evidence="2">NRRL 22465</strain>
    </source>
</reference>
<protein>
    <recommendedName>
        <fullName evidence="1">Beta-lactamase-related domain-containing protein</fullName>
    </recommendedName>
</protein>
<evidence type="ECO:0000259" key="1">
    <source>
        <dbReference type="Pfam" id="PF00144"/>
    </source>
</evidence>
<proteinExistence type="predicted"/>
<dbReference type="EMBL" id="JABEYC010000027">
    <property type="protein sequence ID" value="KAF4984248.1"/>
    <property type="molecule type" value="Genomic_DNA"/>
</dbReference>
<dbReference type="Proteomes" id="UP000635477">
    <property type="component" value="Unassembled WGS sequence"/>
</dbReference>
<organism evidence="2 3">
    <name type="scientific">Fusarium zealandicum</name>
    <dbReference type="NCBI Taxonomy" id="1053134"/>
    <lineage>
        <taxon>Eukaryota</taxon>
        <taxon>Fungi</taxon>
        <taxon>Dikarya</taxon>
        <taxon>Ascomycota</taxon>
        <taxon>Pezizomycotina</taxon>
        <taxon>Sordariomycetes</taxon>
        <taxon>Hypocreomycetidae</taxon>
        <taxon>Hypocreales</taxon>
        <taxon>Nectriaceae</taxon>
        <taxon>Fusarium</taxon>
        <taxon>Fusarium staphyleae species complex</taxon>
    </lineage>
</organism>
<evidence type="ECO:0000313" key="2">
    <source>
        <dbReference type="EMBL" id="KAF4984248.1"/>
    </source>
</evidence>